<evidence type="ECO:0008006" key="3">
    <source>
        <dbReference type="Google" id="ProtNLM"/>
    </source>
</evidence>
<dbReference type="AlphaFoldDB" id="A0A251NY03"/>
<dbReference type="GO" id="GO:0003723">
    <property type="term" value="F:RNA binding"/>
    <property type="evidence" value="ECO:0007669"/>
    <property type="project" value="InterPro"/>
</dbReference>
<evidence type="ECO:0000313" key="2">
    <source>
        <dbReference type="Proteomes" id="UP000006882"/>
    </source>
</evidence>
<reference evidence="1 2" key="1">
    <citation type="journal article" date="2013" name="Nat. Genet.">
        <title>The high-quality draft genome of peach (Prunus persica) identifies unique patterns of genetic diversity, domestication and genome evolution.</title>
        <authorList>
            <consortium name="International Peach Genome Initiative"/>
            <person name="Verde I."/>
            <person name="Abbott A.G."/>
            <person name="Scalabrin S."/>
            <person name="Jung S."/>
            <person name="Shu S."/>
            <person name="Marroni F."/>
            <person name="Zhebentyayeva T."/>
            <person name="Dettori M.T."/>
            <person name="Grimwood J."/>
            <person name="Cattonaro F."/>
            <person name="Zuccolo A."/>
            <person name="Rossini L."/>
            <person name="Jenkins J."/>
            <person name="Vendramin E."/>
            <person name="Meisel L.A."/>
            <person name="Decroocq V."/>
            <person name="Sosinski B."/>
            <person name="Prochnik S."/>
            <person name="Mitros T."/>
            <person name="Policriti A."/>
            <person name="Cipriani G."/>
            <person name="Dondini L."/>
            <person name="Ficklin S."/>
            <person name="Goodstein D.M."/>
            <person name="Xuan P."/>
            <person name="Del Fabbro C."/>
            <person name="Aramini V."/>
            <person name="Copetti D."/>
            <person name="Gonzalez S."/>
            <person name="Horner D.S."/>
            <person name="Falchi R."/>
            <person name="Lucas S."/>
            <person name="Mica E."/>
            <person name="Maldonado J."/>
            <person name="Lazzari B."/>
            <person name="Bielenberg D."/>
            <person name="Pirona R."/>
            <person name="Miculan M."/>
            <person name="Barakat A."/>
            <person name="Testolin R."/>
            <person name="Stella A."/>
            <person name="Tartarini S."/>
            <person name="Tonutti P."/>
            <person name="Arus P."/>
            <person name="Orellana A."/>
            <person name="Wells C."/>
            <person name="Main D."/>
            <person name="Vizzotto G."/>
            <person name="Silva H."/>
            <person name="Salamini F."/>
            <person name="Schmutz J."/>
            <person name="Morgante M."/>
            <person name="Rokhsar D.S."/>
        </authorList>
    </citation>
    <scope>NUCLEOTIDE SEQUENCE [LARGE SCALE GENOMIC DNA]</scope>
    <source>
        <strain evidence="2">cv. Nemared</strain>
    </source>
</reference>
<sequence length="148" mass="17116">MDQYFTTLSTTPTSVRNGVYKIRHLHLLLSVRVPIHQALRILKGPYDIIRTGHHVNGICTKYRITRDIYHNRKKRLMNIPIKELEELVGCEIYMRPKNDLVVAIGGSDRELKLVRQIVSACIVRTVPHSVKGLRDYLKMFLGIKKLSL</sequence>
<organism evidence="1 2">
    <name type="scientific">Prunus persica</name>
    <name type="common">Peach</name>
    <name type="synonym">Amygdalus persica</name>
    <dbReference type="NCBI Taxonomy" id="3760"/>
    <lineage>
        <taxon>Eukaryota</taxon>
        <taxon>Viridiplantae</taxon>
        <taxon>Streptophyta</taxon>
        <taxon>Embryophyta</taxon>
        <taxon>Tracheophyta</taxon>
        <taxon>Spermatophyta</taxon>
        <taxon>Magnoliopsida</taxon>
        <taxon>eudicotyledons</taxon>
        <taxon>Gunneridae</taxon>
        <taxon>Pentapetalae</taxon>
        <taxon>rosids</taxon>
        <taxon>fabids</taxon>
        <taxon>Rosales</taxon>
        <taxon>Rosaceae</taxon>
        <taxon>Amygdaloideae</taxon>
        <taxon>Amygdaleae</taxon>
        <taxon>Prunus</taxon>
    </lineage>
</organism>
<dbReference type="SMR" id="A0A251NY03"/>
<dbReference type="EMBL" id="CM007656">
    <property type="protein sequence ID" value="ONI04193.1"/>
    <property type="molecule type" value="Genomic_DNA"/>
</dbReference>
<name>A0A251NY03_PRUPE</name>
<dbReference type="InterPro" id="IPR036612">
    <property type="entry name" value="KH_dom_type_1_sf"/>
</dbReference>
<proteinExistence type="predicted"/>
<dbReference type="STRING" id="3760.A0A251NY03"/>
<evidence type="ECO:0000313" key="1">
    <source>
        <dbReference type="EMBL" id="ONI04193.1"/>
    </source>
</evidence>
<protein>
    <recommendedName>
        <fullName evidence="3">KRR-R motif-containing protein 1</fullName>
    </recommendedName>
</protein>
<keyword evidence="2" id="KW-1185">Reference proteome</keyword>
<accession>A0A251NY03</accession>
<gene>
    <name evidence="1" type="ORF">PRUPE_6G307800</name>
</gene>
<dbReference type="Gramene" id="ONI04193">
    <property type="protein sequence ID" value="ONI04193"/>
    <property type="gene ID" value="PRUPE_6G307800"/>
</dbReference>
<dbReference type="Proteomes" id="UP000006882">
    <property type="component" value="Chromosome G6"/>
</dbReference>
<dbReference type="Gene3D" id="3.30.1370.10">
    <property type="entry name" value="K Homology domain, type 1"/>
    <property type="match status" value="1"/>
</dbReference>
<dbReference type="OrthoDB" id="1164406at2759"/>